<dbReference type="SUPFAM" id="SSF56601">
    <property type="entry name" value="beta-lactamase/transpeptidase-like"/>
    <property type="match status" value="1"/>
</dbReference>
<dbReference type="Gene3D" id="3.40.710.10">
    <property type="entry name" value="DD-peptidase/beta-lactamase superfamily"/>
    <property type="match status" value="1"/>
</dbReference>
<evidence type="ECO:0000313" key="3">
    <source>
        <dbReference type="Proteomes" id="UP000233343"/>
    </source>
</evidence>
<dbReference type="InterPro" id="IPR001466">
    <property type="entry name" value="Beta-lactam-related"/>
</dbReference>
<proteinExistence type="predicted"/>
<protein>
    <recommendedName>
        <fullName evidence="1">Beta-lactamase-related domain-containing protein</fullName>
    </recommendedName>
</protein>
<dbReference type="PANTHER" id="PTHR46825:SF9">
    <property type="entry name" value="BETA-LACTAMASE-RELATED DOMAIN-CONTAINING PROTEIN"/>
    <property type="match status" value="1"/>
</dbReference>
<dbReference type="Pfam" id="PF00144">
    <property type="entry name" value="Beta-lactamase"/>
    <property type="match status" value="1"/>
</dbReference>
<gene>
    <name evidence="2" type="ORF">CWS20_19820</name>
</gene>
<dbReference type="Proteomes" id="UP000233343">
    <property type="component" value="Unassembled WGS sequence"/>
</dbReference>
<accession>A0A2N0ZCM8</accession>
<dbReference type="InterPro" id="IPR012338">
    <property type="entry name" value="Beta-lactam/transpept-like"/>
</dbReference>
<dbReference type="AlphaFoldDB" id="A0A2N0ZCM8"/>
<dbReference type="PANTHER" id="PTHR46825">
    <property type="entry name" value="D-ALANYL-D-ALANINE-CARBOXYPEPTIDASE/ENDOPEPTIDASE AMPH"/>
    <property type="match status" value="1"/>
</dbReference>
<feature type="domain" description="Beta-lactamase-related" evidence="1">
    <location>
        <begin position="16"/>
        <end position="196"/>
    </location>
</feature>
<keyword evidence="3" id="KW-1185">Reference proteome</keyword>
<evidence type="ECO:0000259" key="1">
    <source>
        <dbReference type="Pfam" id="PF00144"/>
    </source>
</evidence>
<name>A0A2N0ZCM8_9BACI</name>
<organism evidence="2 3">
    <name type="scientific">Cytobacillus horneckiae</name>
    <dbReference type="NCBI Taxonomy" id="549687"/>
    <lineage>
        <taxon>Bacteria</taxon>
        <taxon>Bacillati</taxon>
        <taxon>Bacillota</taxon>
        <taxon>Bacilli</taxon>
        <taxon>Bacillales</taxon>
        <taxon>Bacillaceae</taxon>
        <taxon>Cytobacillus</taxon>
    </lineage>
</organism>
<dbReference type="EMBL" id="PISD01000047">
    <property type="protein sequence ID" value="PKG27245.1"/>
    <property type="molecule type" value="Genomic_DNA"/>
</dbReference>
<comment type="caution">
    <text evidence="2">The sequence shown here is derived from an EMBL/GenBank/DDBJ whole genome shotgun (WGS) entry which is preliminary data.</text>
</comment>
<dbReference type="RefSeq" id="WP_066190158.1">
    <property type="nucleotide sequence ID" value="NZ_JARMMB010000011.1"/>
</dbReference>
<sequence>MCRKAFNLNEENKPINIAKKICDMKRNFKAGEKFAYNNTGYLMLALIVEKVSQVKYEDFIMQNIFLPLKMNNSSFVSIINDDYAKGHKNGKKTPLFHATAFFGSGDILSTTGDLHKFIVGLNDGKLINKPLIEEMQKIHAQNTILKYGYGFGFIITDKLGETSVGHSGSIPGGYATQLCFYPKSDLVIIVLCNDIKNVKRVIPGMLTAQYIERSIYERITGEKISTMQKIMP</sequence>
<dbReference type="InterPro" id="IPR050491">
    <property type="entry name" value="AmpC-like"/>
</dbReference>
<reference evidence="2 3" key="1">
    <citation type="journal article" date="2010" name="Int. J. Syst. Evol. Microbiol.">
        <title>Bacillus horneckiae sp. nov., isolated from a spacecraft-assembly clean room.</title>
        <authorList>
            <person name="Vaishampayan P."/>
            <person name="Probst A."/>
            <person name="Krishnamurthi S."/>
            <person name="Ghosh S."/>
            <person name="Osman S."/>
            <person name="McDowall A."/>
            <person name="Ruckmani A."/>
            <person name="Mayilraj S."/>
            <person name="Venkateswaran K."/>
        </authorList>
    </citation>
    <scope>NUCLEOTIDE SEQUENCE [LARGE SCALE GENOMIC DNA]</scope>
    <source>
        <strain evidence="3">1PO1SC</strain>
    </source>
</reference>
<evidence type="ECO:0000313" key="2">
    <source>
        <dbReference type="EMBL" id="PKG27245.1"/>
    </source>
</evidence>